<name>A0A512BG97_9BACT</name>
<dbReference type="EMBL" id="BJYT01000013">
    <property type="protein sequence ID" value="GEO10857.1"/>
    <property type="molecule type" value="Genomic_DNA"/>
</dbReference>
<evidence type="ECO:0000256" key="3">
    <source>
        <dbReference type="ARBA" id="ARBA00023125"/>
    </source>
</evidence>
<evidence type="ECO:0000256" key="1">
    <source>
        <dbReference type="ARBA" id="ARBA00023015"/>
    </source>
</evidence>
<dbReference type="GO" id="GO:0016987">
    <property type="term" value="F:sigma factor activity"/>
    <property type="evidence" value="ECO:0007669"/>
    <property type="project" value="UniProtKB-KW"/>
</dbReference>
<dbReference type="PANTHER" id="PTHR43133">
    <property type="entry name" value="RNA POLYMERASE ECF-TYPE SIGMA FACTO"/>
    <property type="match status" value="1"/>
</dbReference>
<dbReference type="GO" id="GO:0003677">
    <property type="term" value="F:DNA binding"/>
    <property type="evidence" value="ECO:0007669"/>
    <property type="project" value="UniProtKB-KW"/>
</dbReference>
<reference evidence="5 6" key="1">
    <citation type="submission" date="2019-07" db="EMBL/GenBank/DDBJ databases">
        <title>Whole genome shotgun sequence of Segetibacter aerophilus NBRC 106135.</title>
        <authorList>
            <person name="Hosoyama A."/>
            <person name="Uohara A."/>
            <person name="Ohji S."/>
            <person name="Ichikawa N."/>
        </authorList>
    </citation>
    <scope>NUCLEOTIDE SEQUENCE [LARGE SCALE GENOMIC DNA]</scope>
    <source>
        <strain evidence="5 6">NBRC 106135</strain>
    </source>
</reference>
<proteinExistence type="predicted"/>
<evidence type="ECO:0000256" key="2">
    <source>
        <dbReference type="ARBA" id="ARBA00023082"/>
    </source>
</evidence>
<evidence type="ECO:0000256" key="4">
    <source>
        <dbReference type="ARBA" id="ARBA00023163"/>
    </source>
</evidence>
<dbReference type="PANTHER" id="PTHR43133:SF8">
    <property type="entry name" value="RNA POLYMERASE SIGMA FACTOR HI_1459-RELATED"/>
    <property type="match status" value="1"/>
</dbReference>
<keyword evidence="2" id="KW-0731">Sigma factor</keyword>
<dbReference type="NCBIfam" id="TIGR02937">
    <property type="entry name" value="sigma70-ECF"/>
    <property type="match status" value="1"/>
</dbReference>
<dbReference type="InterPro" id="IPR014284">
    <property type="entry name" value="RNA_pol_sigma-70_dom"/>
</dbReference>
<evidence type="ECO:0000313" key="6">
    <source>
        <dbReference type="Proteomes" id="UP000321513"/>
    </source>
</evidence>
<dbReference type="Gene3D" id="1.10.1740.10">
    <property type="match status" value="1"/>
</dbReference>
<dbReference type="InterPro" id="IPR036388">
    <property type="entry name" value="WH-like_DNA-bd_sf"/>
</dbReference>
<evidence type="ECO:0000313" key="5">
    <source>
        <dbReference type="EMBL" id="GEO10857.1"/>
    </source>
</evidence>
<organism evidence="5 6">
    <name type="scientific">Segetibacter aerophilus</name>
    <dbReference type="NCBI Taxonomy" id="670293"/>
    <lineage>
        <taxon>Bacteria</taxon>
        <taxon>Pseudomonadati</taxon>
        <taxon>Bacteroidota</taxon>
        <taxon>Chitinophagia</taxon>
        <taxon>Chitinophagales</taxon>
        <taxon>Chitinophagaceae</taxon>
        <taxon>Segetibacter</taxon>
    </lineage>
</organism>
<keyword evidence="3" id="KW-0238">DNA-binding</keyword>
<gene>
    <name evidence="5" type="ORF">SAE01_33530</name>
</gene>
<dbReference type="GO" id="GO:0006352">
    <property type="term" value="P:DNA-templated transcription initiation"/>
    <property type="evidence" value="ECO:0007669"/>
    <property type="project" value="InterPro"/>
</dbReference>
<dbReference type="Proteomes" id="UP000321513">
    <property type="component" value="Unassembled WGS sequence"/>
</dbReference>
<sequence>MGYFSNKAVLNKTSVKAEINEQVLLKGLAKSDAKAIETIYKNNFSMVQSFVLNNNGTYDDARDIFQEAMIVLYENAKTDSFVLTCQIKTYVYSICRRLWLKRLQHLNRYTSPAESLEETVAVEEDLEYQEKLNADFAIMERALGSLGEPCRSLLEAYYLQKKDMTDIATSFGYTNADNAKNQKYKCLLRLKKLFFSQYNIGE</sequence>
<keyword evidence="6" id="KW-1185">Reference proteome</keyword>
<dbReference type="InterPro" id="IPR039425">
    <property type="entry name" value="RNA_pol_sigma-70-like"/>
</dbReference>
<evidence type="ECO:0008006" key="7">
    <source>
        <dbReference type="Google" id="ProtNLM"/>
    </source>
</evidence>
<dbReference type="AlphaFoldDB" id="A0A512BG97"/>
<keyword evidence="4" id="KW-0804">Transcription</keyword>
<dbReference type="SUPFAM" id="SSF88946">
    <property type="entry name" value="Sigma2 domain of RNA polymerase sigma factors"/>
    <property type="match status" value="1"/>
</dbReference>
<keyword evidence="1" id="KW-0805">Transcription regulation</keyword>
<accession>A0A512BG97</accession>
<protein>
    <recommendedName>
        <fullName evidence="7">DNA-directed RNA polymerase sigma-70 factor</fullName>
    </recommendedName>
</protein>
<comment type="caution">
    <text evidence="5">The sequence shown here is derived from an EMBL/GenBank/DDBJ whole genome shotgun (WGS) entry which is preliminary data.</text>
</comment>
<dbReference type="InterPro" id="IPR013325">
    <property type="entry name" value="RNA_pol_sigma_r2"/>
</dbReference>
<dbReference type="Gene3D" id="1.10.10.10">
    <property type="entry name" value="Winged helix-like DNA-binding domain superfamily/Winged helix DNA-binding domain"/>
    <property type="match status" value="1"/>
</dbReference>